<gene>
    <name evidence="2" type="ORF">NEE01_18510</name>
</gene>
<name>A0AA41ZBS9_9SPHN</name>
<dbReference type="InterPro" id="IPR023214">
    <property type="entry name" value="HAD_sf"/>
</dbReference>
<dbReference type="RefSeq" id="WP_265270510.1">
    <property type="nucleotide sequence ID" value="NZ_JANFAV010000016.1"/>
</dbReference>
<protein>
    <recommendedName>
        <fullName evidence="1">SIS domain-containing protein</fullName>
    </recommendedName>
</protein>
<proteinExistence type="predicted"/>
<organism evidence="2 3">
    <name type="scientific">Sphingomonas lycopersici</name>
    <dbReference type="NCBI Taxonomy" id="2951807"/>
    <lineage>
        <taxon>Bacteria</taxon>
        <taxon>Pseudomonadati</taxon>
        <taxon>Pseudomonadota</taxon>
        <taxon>Alphaproteobacteria</taxon>
        <taxon>Sphingomonadales</taxon>
        <taxon>Sphingomonadaceae</taxon>
        <taxon>Sphingomonas</taxon>
    </lineage>
</organism>
<dbReference type="Gene3D" id="3.90.1070.10">
    <property type="match status" value="1"/>
</dbReference>
<dbReference type="Gene3D" id="3.40.50.1000">
    <property type="entry name" value="HAD superfamily/HAD-like"/>
    <property type="match status" value="1"/>
</dbReference>
<dbReference type="AlphaFoldDB" id="A0AA41ZBS9"/>
<dbReference type="Gene3D" id="3.40.50.10490">
    <property type="entry name" value="Glucose-6-phosphate isomerase like protein, domain 1"/>
    <property type="match status" value="1"/>
</dbReference>
<dbReference type="EMBL" id="JANFAV010000016">
    <property type="protein sequence ID" value="MCW6536774.1"/>
    <property type="molecule type" value="Genomic_DNA"/>
</dbReference>
<dbReference type="GO" id="GO:1901135">
    <property type="term" value="P:carbohydrate derivative metabolic process"/>
    <property type="evidence" value="ECO:0007669"/>
    <property type="project" value="InterPro"/>
</dbReference>
<evidence type="ECO:0000313" key="2">
    <source>
        <dbReference type="EMBL" id="MCW6536774.1"/>
    </source>
</evidence>
<dbReference type="InterPro" id="IPR001347">
    <property type="entry name" value="SIS_dom"/>
</dbReference>
<comment type="caution">
    <text evidence="2">The sequence shown here is derived from an EMBL/GenBank/DDBJ whole genome shotgun (WGS) entry which is preliminary data.</text>
</comment>
<evidence type="ECO:0000313" key="3">
    <source>
        <dbReference type="Proteomes" id="UP001165565"/>
    </source>
</evidence>
<dbReference type="InterPro" id="IPR036412">
    <property type="entry name" value="HAD-like_sf"/>
</dbReference>
<dbReference type="InterPro" id="IPR046348">
    <property type="entry name" value="SIS_dom_sf"/>
</dbReference>
<dbReference type="Proteomes" id="UP001165565">
    <property type="component" value="Unassembled WGS sequence"/>
</dbReference>
<dbReference type="GO" id="GO:0097367">
    <property type="term" value="F:carbohydrate derivative binding"/>
    <property type="evidence" value="ECO:0007669"/>
    <property type="project" value="InterPro"/>
</dbReference>
<sequence>MTTNTFSEKLDALPATLDLFGDYDASLLADGIGAGSGRHALAVGSGGSAIAAEYFARCRDTLGLGPTTVQTPMQVVLEGYDLSGSSVWLFSAGGDNPDVVAAARAARDRRAAFVALVTRNADGAAAGIVSRGGGSVYIVPVADSKDGYLATHSLLASTTALLLASDLAGGDPRGPDALLDALSDRLTAMRGAVSRSSMTETMSGLSAQHTVIVASDPLLRPLAVLLDTSIWEASLCHVQTADFRNLAHGRHAWMHHRAEDTLILALIGVDSRKTWTAIEAALPEKPRRLELDHGSGGRLDNALAIVDGLGVIEAIGAVVGIDPGKPGTGEFGRSVYENRSLAETANAMTPGVRHKRSIVARMDSADDSGLPLHEIWRGRLDALAHADIGGLVFDYDGTIVTTEGRYRLPTDEITSELVRLHAAGLRIGIATGRGGSAGEDLRKVLPAEMLPTIPIGYYNGGHLRYADVDIEHDPATPDPAITETTAWLDAHPELFTKQDFNRRPVQITIDMDKLAQRYRFVHDMAECPPFADGRVRITASGHSYDIVPVGSSKTIVVDELRKAVAPGREILCFGDSGSRNGNDHALLARPFGISVGEVCGAPNGCWALLGSECSGPDALLRILRALVTSEAGWIRLDVASLGLDSRGE</sequence>
<keyword evidence="3" id="KW-1185">Reference proteome</keyword>
<dbReference type="SUPFAM" id="SSF56784">
    <property type="entry name" value="HAD-like"/>
    <property type="match status" value="1"/>
</dbReference>
<accession>A0AA41ZBS9</accession>
<dbReference type="SUPFAM" id="SSF53697">
    <property type="entry name" value="SIS domain"/>
    <property type="match status" value="1"/>
</dbReference>
<reference evidence="2" key="1">
    <citation type="submission" date="2022-06" db="EMBL/GenBank/DDBJ databases">
        <title>Sphingomonas sp. nov. isolated from rhizosphere soil of tomato.</title>
        <authorList>
            <person name="Dong H."/>
            <person name="Gao R."/>
        </authorList>
    </citation>
    <scope>NUCLEOTIDE SEQUENCE</scope>
    <source>
        <strain evidence="2">MMSM24</strain>
    </source>
</reference>
<dbReference type="PROSITE" id="PS51464">
    <property type="entry name" value="SIS"/>
    <property type="match status" value="1"/>
</dbReference>
<evidence type="ECO:0000259" key="1">
    <source>
        <dbReference type="PROSITE" id="PS51464"/>
    </source>
</evidence>
<feature type="domain" description="SIS" evidence="1">
    <location>
        <begin position="28"/>
        <end position="175"/>
    </location>
</feature>